<dbReference type="EMBL" id="KB915882">
    <property type="protein sequence ID" value="EOD51300.1"/>
    <property type="molecule type" value="Genomic_DNA"/>
</dbReference>
<reference evidence="3" key="1">
    <citation type="journal article" date="2013" name="Genome Announc.">
        <title>Draft genome sequence of Neofusicoccum parvum isolate UCR-NP2, a fungal vascular pathogen associated with grapevine cankers.</title>
        <authorList>
            <person name="Blanco-Ulate B."/>
            <person name="Rolshausen P."/>
            <person name="Cantu D."/>
        </authorList>
    </citation>
    <scope>NUCLEOTIDE SEQUENCE [LARGE SCALE GENOMIC DNA]</scope>
    <source>
        <strain evidence="3">UCR-NP2</strain>
    </source>
</reference>
<feature type="compositionally biased region" description="Polar residues" evidence="1">
    <location>
        <begin position="69"/>
        <end position="81"/>
    </location>
</feature>
<feature type="compositionally biased region" description="Basic and acidic residues" evidence="1">
    <location>
        <begin position="181"/>
        <end position="203"/>
    </location>
</feature>
<dbReference type="OMA" id="PTQFEYP"/>
<evidence type="ECO:0008006" key="4">
    <source>
        <dbReference type="Google" id="ProtNLM"/>
    </source>
</evidence>
<dbReference type="AlphaFoldDB" id="R1GI05"/>
<feature type="compositionally biased region" description="Basic and acidic residues" evidence="1">
    <location>
        <begin position="159"/>
        <end position="174"/>
    </location>
</feature>
<accession>R1GI05</accession>
<evidence type="ECO:0000313" key="3">
    <source>
        <dbReference type="Proteomes" id="UP000013521"/>
    </source>
</evidence>
<dbReference type="Proteomes" id="UP000013521">
    <property type="component" value="Unassembled WGS sequence"/>
</dbReference>
<sequence length="203" mass="21096">MSSMSSAIPSAELEASLASLKISTSTGPSPSHSPAPQDITKAAAKKAATKKADVADSWEDAASDSDGSGTETEPDSVTSPINALHKHASEGPLAPPPTPASPQFDSVYGGIDARFAGAGGAQAASAAPGAGGGPARRPEKTTSVAARMIAAGIGSRAPKRTEEEREYDRVMREKERKRRDKEREEASLAKQKEEEAKKAVWDD</sequence>
<protein>
    <recommendedName>
        <fullName evidence="4">Ubiquitin smt3 protein</fullName>
    </recommendedName>
</protein>
<feature type="compositionally biased region" description="Low complexity" evidence="1">
    <location>
        <begin position="23"/>
        <end position="42"/>
    </location>
</feature>
<feature type="compositionally biased region" description="Low complexity" evidence="1">
    <location>
        <begin position="113"/>
        <end position="128"/>
    </location>
</feature>
<organism evidence="2 3">
    <name type="scientific">Botryosphaeria parva (strain UCR-NP2)</name>
    <name type="common">Grapevine canker fungus</name>
    <name type="synonym">Neofusicoccum parvum</name>
    <dbReference type="NCBI Taxonomy" id="1287680"/>
    <lineage>
        <taxon>Eukaryota</taxon>
        <taxon>Fungi</taxon>
        <taxon>Dikarya</taxon>
        <taxon>Ascomycota</taxon>
        <taxon>Pezizomycotina</taxon>
        <taxon>Dothideomycetes</taxon>
        <taxon>Dothideomycetes incertae sedis</taxon>
        <taxon>Botryosphaeriales</taxon>
        <taxon>Botryosphaeriaceae</taxon>
        <taxon>Neofusicoccum</taxon>
    </lineage>
</organism>
<dbReference type="KEGG" id="npa:UCRNP2_1930"/>
<gene>
    <name evidence="2" type="ORF">UCRNP2_1930</name>
</gene>
<dbReference type="OrthoDB" id="5418203at2759"/>
<evidence type="ECO:0000313" key="2">
    <source>
        <dbReference type="EMBL" id="EOD51300.1"/>
    </source>
</evidence>
<dbReference type="HOGENOM" id="CLU_087700_1_0_1"/>
<evidence type="ECO:0000256" key="1">
    <source>
        <dbReference type="SAM" id="MobiDB-lite"/>
    </source>
</evidence>
<feature type="region of interest" description="Disordered" evidence="1">
    <location>
        <begin position="19"/>
        <end position="203"/>
    </location>
</feature>
<proteinExistence type="predicted"/>
<dbReference type="eggNOG" id="ENOG502SQFV">
    <property type="taxonomic scope" value="Eukaryota"/>
</dbReference>
<name>R1GI05_BOTPV</name>